<evidence type="ECO:0000256" key="3">
    <source>
        <dbReference type="SAM" id="MobiDB-lite"/>
    </source>
</evidence>
<comment type="caution">
    <text evidence="5">The sequence shown here is derived from an EMBL/GenBank/DDBJ whole genome shotgun (WGS) entry which is preliminary data.</text>
</comment>
<dbReference type="PANTHER" id="PTHR10067">
    <property type="entry name" value="PHOSPHATIDYLSERINE DECARBOXYLASE"/>
    <property type="match status" value="1"/>
</dbReference>
<feature type="domain" description="L-tryptophan decarboxylase PsiD-like" evidence="4">
    <location>
        <begin position="47"/>
        <end position="176"/>
    </location>
</feature>
<dbReference type="OrthoDB" id="5973539at2759"/>
<organism evidence="5 6">
    <name type="scientific">Taphrina deformans (strain PYCC 5710 / ATCC 11124 / CBS 356.35 / IMI 108563 / JCM 9778 / NBRC 8474)</name>
    <name type="common">Peach leaf curl fungus</name>
    <name type="synonym">Lalaria deformans</name>
    <dbReference type="NCBI Taxonomy" id="1097556"/>
    <lineage>
        <taxon>Eukaryota</taxon>
        <taxon>Fungi</taxon>
        <taxon>Dikarya</taxon>
        <taxon>Ascomycota</taxon>
        <taxon>Taphrinomycotina</taxon>
        <taxon>Taphrinomycetes</taxon>
        <taxon>Taphrinales</taxon>
        <taxon>Taphrinaceae</taxon>
        <taxon>Taphrina</taxon>
    </lineage>
</organism>
<dbReference type="GO" id="GO:0004609">
    <property type="term" value="F:phosphatidylserine decarboxylase activity"/>
    <property type="evidence" value="ECO:0007669"/>
    <property type="project" value="InterPro"/>
</dbReference>
<reference evidence="5 6" key="1">
    <citation type="journal article" date="2013" name="MBio">
        <title>Genome sequencing of the plant pathogen Taphrina deformans, the causal agent of peach leaf curl.</title>
        <authorList>
            <person name="Cisse O.H."/>
            <person name="Almeida J.M.G.C.F."/>
            <person name="Fonseca A."/>
            <person name="Kumar A.A."/>
            <person name="Salojaervi J."/>
            <person name="Overmyer K."/>
            <person name="Hauser P.M."/>
            <person name="Pagni M."/>
        </authorList>
    </citation>
    <scope>NUCLEOTIDE SEQUENCE [LARGE SCALE GENOMIC DNA]</scope>
    <source>
        <strain evidence="6">PYCC 5710 / ATCC 11124 / CBS 356.35 / IMI 108563 / JCM 9778 / NBRC 8474</strain>
    </source>
</reference>
<gene>
    <name evidence="5" type="ORF">TAPDE_001155</name>
</gene>
<dbReference type="PANTHER" id="PTHR10067:SF9">
    <property type="entry name" value="PHOSPHATIDYLSERINE DECARBOXYLASE FAMILY PROTEIN (AFU_ORTHOLOGUE AFUA_7G01730)"/>
    <property type="match status" value="1"/>
</dbReference>
<feature type="region of interest" description="Disordered" evidence="3">
    <location>
        <begin position="1"/>
        <end position="25"/>
    </location>
</feature>
<dbReference type="VEuPathDB" id="FungiDB:TAPDE_001155"/>
<dbReference type="GO" id="GO:0005739">
    <property type="term" value="C:mitochondrion"/>
    <property type="evidence" value="ECO:0007669"/>
    <property type="project" value="TreeGrafter"/>
</dbReference>
<evidence type="ECO:0000313" key="6">
    <source>
        <dbReference type="Proteomes" id="UP000013776"/>
    </source>
</evidence>
<protein>
    <submittedName>
        <fullName evidence="5">Phosphatidylserine decarboxylase family protein</fullName>
    </submittedName>
</protein>
<proteinExistence type="predicted"/>
<dbReference type="EMBL" id="CAHR02000036">
    <property type="protein sequence ID" value="CCG81335.1"/>
    <property type="molecule type" value="Genomic_DNA"/>
</dbReference>
<dbReference type="InterPro" id="IPR003817">
    <property type="entry name" value="PS_Dcarbxylase"/>
</dbReference>
<keyword evidence="2" id="KW-0456">Lyase</keyword>
<dbReference type="Pfam" id="PF12588">
    <property type="entry name" value="PSDC"/>
    <property type="match status" value="1"/>
</dbReference>
<sequence length="436" mass="49043">MDNRKDDIPDEHHRPTTGEWLPQDHRSHNKWLSGVAEHVEKHPKELHPCLRDFKAAIQANTNLTMLSQAMFDQVPRRKPYNKSVDQNQVIRNFDQLLAVLNHILSTGPEWTERAHRVGVVGVPINAALDYNMGTTAGFAFFLDDNVNRHIKKILDVWGDFLKTEESAKCLDGWLDQGISSLSDVANQASSTDKSFEQLFKCDPSKKYHGYKSWDDFFTRELQEGARPIASPEDDNVIANACESKTYCVQRDIKYRDKFWIKGQPYSACDMLGHDELAKKFTGGTVYQAFLSALSYHRWHSPVSGKIVKKYIVPGTYYSEPEWEDFTETQDADTHAQTPSQGYLSASATRAVMFIEADNPAIGLMAMIAIGMTEVSTCDMTVEQGQHVKKGDQLGMFHFGGSSHTLLFRKGVKVTGFPEPGASHNVPIRSKLAVVEA</sequence>
<keyword evidence="6" id="KW-1185">Reference proteome</keyword>
<dbReference type="Pfam" id="PF02666">
    <property type="entry name" value="PS_Dcarbxylase"/>
    <property type="match status" value="1"/>
</dbReference>
<evidence type="ECO:0000256" key="2">
    <source>
        <dbReference type="ARBA" id="ARBA00023239"/>
    </source>
</evidence>
<evidence type="ECO:0000256" key="1">
    <source>
        <dbReference type="ARBA" id="ARBA00022793"/>
    </source>
</evidence>
<dbReference type="eggNOG" id="KOG2419">
    <property type="taxonomic scope" value="Eukaryota"/>
</dbReference>
<dbReference type="Proteomes" id="UP000013776">
    <property type="component" value="Unassembled WGS sequence"/>
</dbReference>
<keyword evidence="1" id="KW-0210">Decarboxylase</keyword>
<name>R4X7H2_TAPDE</name>
<dbReference type="InterPro" id="IPR022237">
    <property type="entry name" value="PsiD-like"/>
</dbReference>
<dbReference type="STRING" id="1097556.R4X7H2"/>
<accession>R4X7H2</accession>
<dbReference type="AlphaFoldDB" id="R4X7H2"/>
<evidence type="ECO:0000313" key="5">
    <source>
        <dbReference type="EMBL" id="CCG81335.1"/>
    </source>
</evidence>
<evidence type="ECO:0000259" key="4">
    <source>
        <dbReference type="Pfam" id="PF12588"/>
    </source>
</evidence>
<dbReference type="GO" id="GO:0006646">
    <property type="term" value="P:phosphatidylethanolamine biosynthetic process"/>
    <property type="evidence" value="ECO:0007669"/>
    <property type="project" value="TreeGrafter"/>
</dbReference>